<reference evidence="1" key="1">
    <citation type="submission" date="2023-04" db="EMBL/GenBank/DDBJ databases">
        <title>Chromosome-level genome of Chaenocephalus aceratus.</title>
        <authorList>
            <person name="Park H."/>
        </authorList>
    </citation>
    <scope>NUCLEOTIDE SEQUENCE</scope>
    <source>
        <strain evidence="1">DE</strain>
        <tissue evidence="1">Muscle</tissue>
    </source>
</reference>
<dbReference type="EMBL" id="JASDAP010000011">
    <property type="protein sequence ID" value="KAK1894518.1"/>
    <property type="molecule type" value="Genomic_DNA"/>
</dbReference>
<feature type="non-terminal residue" evidence="1">
    <location>
        <position position="105"/>
    </location>
</feature>
<evidence type="ECO:0000313" key="1">
    <source>
        <dbReference type="EMBL" id="KAK1894518.1"/>
    </source>
</evidence>
<name>A0AAD9C508_DISEL</name>
<sequence length="105" mass="11836">DLPAPPLQAPINGSVLFWFPSRTPSLAPCVLESEGQALPLGWLWLLIFTAKQRSKRGWRIPPPIEFMLNRRVNPEQRVQQKDVLLLNSPLYGIASLCFNEEAIDG</sequence>
<gene>
    <name evidence="1" type="ORF">KUDE01_019976</name>
</gene>
<protein>
    <submittedName>
        <fullName evidence="1">Alpha-12-galactosyltransferase C8D2.17</fullName>
    </submittedName>
</protein>
<accession>A0AAD9C508</accession>
<proteinExistence type="predicted"/>
<organism evidence="1 2">
    <name type="scientific">Dissostichus eleginoides</name>
    <name type="common">Patagonian toothfish</name>
    <name type="synonym">Dissostichus amissus</name>
    <dbReference type="NCBI Taxonomy" id="100907"/>
    <lineage>
        <taxon>Eukaryota</taxon>
        <taxon>Metazoa</taxon>
        <taxon>Chordata</taxon>
        <taxon>Craniata</taxon>
        <taxon>Vertebrata</taxon>
        <taxon>Euteleostomi</taxon>
        <taxon>Actinopterygii</taxon>
        <taxon>Neopterygii</taxon>
        <taxon>Teleostei</taxon>
        <taxon>Neoteleostei</taxon>
        <taxon>Acanthomorphata</taxon>
        <taxon>Eupercaria</taxon>
        <taxon>Perciformes</taxon>
        <taxon>Notothenioidei</taxon>
        <taxon>Nototheniidae</taxon>
        <taxon>Dissostichus</taxon>
    </lineage>
</organism>
<keyword evidence="2" id="KW-1185">Reference proteome</keyword>
<dbReference type="AlphaFoldDB" id="A0AAD9C508"/>
<feature type="non-terminal residue" evidence="1">
    <location>
        <position position="1"/>
    </location>
</feature>
<comment type="caution">
    <text evidence="1">The sequence shown here is derived from an EMBL/GenBank/DDBJ whole genome shotgun (WGS) entry which is preliminary data.</text>
</comment>
<dbReference type="Proteomes" id="UP001228049">
    <property type="component" value="Unassembled WGS sequence"/>
</dbReference>
<evidence type="ECO:0000313" key="2">
    <source>
        <dbReference type="Proteomes" id="UP001228049"/>
    </source>
</evidence>